<comment type="caution">
    <text evidence="3">The sequence shown here is derived from an EMBL/GenBank/DDBJ whole genome shotgun (WGS) entry which is preliminary data.</text>
</comment>
<evidence type="ECO:0000313" key="3">
    <source>
        <dbReference type="EMBL" id="KXH38283.1"/>
    </source>
</evidence>
<protein>
    <recommendedName>
        <fullName evidence="2">Expansin-like EG45 domain-containing protein</fullName>
    </recommendedName>
</protein>
<dbReference type="InterPro" id="IPR036908">
    <property type="entry name" value="RlpA-like_sf"/>
</dbReference>
<dbReference type="SUPFAM" id="SSF50685">
    <property type="entry name" value="Barwin-like endoglucanases"/>
    <property type="match status" value="1"/>
</dbReference>
<feature type="chain" id="PRO_5007802594" description="Expansin-like EG45 domain-containing protein" evidence="1">
    <location>
        <begin position="17"/>
        <end position="130"/>
    </location>
</feature>
<feature type="domain" description="Expansin-like EG45" evidence="2">
    <location>
        <begin position="30"/>
        <end position="130"/>
    </location>
</feature>
<dbReference type="Gene3D" id="2.40.40.10">
    <property type="entry name" value="RlpA-like domain"/>
    <property type="match status" value="1"/>
</dbReference>
<feature type="signal peptide" evidence="1">
    <location>
        <begin position="1"/>
        <end position="16"/>
    </location>
</feature>
<proteinExistence type="predicted"/>
<dbReference type="InterPro" id="IPR007112">
    <property type="entry name" value="Expansin/allergen_DPBB_dom"/>
</dbReference>
<dbReference type="EMBL" id="JFFI01002290">
    <property type="protein sequence ID" value="KXH38283.1"/>
    <property type="molecule type" value="Genomic_DNA"/>
</dbReference>
<dbReference type="OrthoDB" id="5230767at2759"/>
<keyword evidence="1" id="KW-0732">Signal</keyword>
<name>A0A135SQT0_9PEZI</name>
<sequence length="130" mass="13790">MRISLLLTILAPLASADIGTAGSWSAPYLPTRCNGNSQTQFPSNNLFVSVGEGLWDNGAACGRQYLVRCLSTLPLACKSSTIQVKVVDFSNNPVGKKSADATMHLSTTAWAEIVDTSKGPSKVNIEFAQV</sequence>
<evidence type="ECO:0000256" key="1">
    <source>
        <dbReference type="SAM" id="SignalP"/>
    </source>
</evidence>
<dbReference type="Proteomes" id="UP000070121">
    <property type="component" value="Unassembled WGS sequence"/>
</dbReference>
<dbReference type="CDD" id="cd22269">
    <property type="entry name" value="DPBB_EG45-like"/>
    <property type="match status" value="1"/>
</dbReference>
<dbReference type="PROSITE" id="PS50842">
    <property type="entry name" value="EXPANSIN_EG45"/>
    <property type="match status" value="1"/>
</dbReference>
<reference evidence="3 4" key="1">
    <citation type="submission" date="2014-02" db="EMBL/GenBank/DDBJ databases">
        <title>The genome sequence of Colletotrichum salicis CBS 607.94.</title>
        <authorList>
            <person name="Baroncelli R."/>
            <person name="Thon M.R."/>
        </authorList>
    </citation>
    <scope>NUCLEOTIDE SEQUENCE [LARGE SCALE GENOMIC DNA]</scope>
    <source>
        <strain evidence="3 4">CBS 607.94</strain>
    </source>
</reference>
<gene>
    <name evidence="3" type="ORF">CSAL01_00159</name>
</gene>
<organism evidence="3 4">
    <name type="scientific">Colletotrichum salicis</name>
    <dbReference type="NCBI Taxonomy" id="1209931"/>
    <lineage>
        <taxon>Eukaryota</taxon>
        <taxon>Fungi</taxon>
        <taxon>Dikarya</taxon>
        <taxon>Ascomycota</taxon>
        <taxon>Pezizomycotina</taxon>
        <taxon>Sordariomycetes</taxon>
        <taxon>Hypocreomycetidae</taxon>
        <taxon>Glomerellales</taxon>
        <taxon>Glomerellaceae</taxon>
        <taxon>Colletotrichum</taxon>
        <taxon>Colletotrichum acutatum species complex</taxon>
    </lineage>
</organism>
<dbReference type="PANTHER" id="PTHR47480">
    <property type="entry name" value="EG45-LIKE DOMAIN CONTAINING PROTEIN"/>
    <property type="match status" value="1"/>
</dbReference>
<keyword evidence="4" id="KW-1185">Reference proteome</keyword>
<evidence type="ECO:0000313" key="4">
    <source>
        <dbReference type="Proteomes" id="UP000070121"/>
    </source>
</evidence>
<dbReference type="PANTHER" id="PTHR47480:SF1">
    <property type="entry name" value="EG45-LIKE DOMAIN CONTAINING PROTEIN 1"/>
    <property type="match status" value="1"/>
</dbReference>
<dbReference type="AlphaFoldDB" id="A0A135SQT0"/>
<accession>A0A135SQT0</accession>
<evidence type="ECO:0000259" key="2">
    <source>
        <dbReference type="PROSITE" id="PS50842"/>
    </source>
</evidence>